<evidence type="ECO:0000313" key="2">
    <source>
        <dbReference type="EMBL" id="GAI09517.1"/>
    </source>
</evidence>
<dbReference type="InterPro" id="IPR011051">
    <property type="entry name" value="RmlC_Cupin_sf"/>
</dbReference>
<evidence type="ECO:0000259" key="1">
    <source>
        <dbReference type="Pfam" id="PF01050"/>
    </source>
</evidence>
<dbReference type="InterPro" id="IPR001538">
    <property type="entry name" value="Man6P_isomerase-2_C"/>
</dbReference>
<dbReference type="Gene3D" id="2.60.120.10">
    <property type="entry name" value="Jelly Rolls"/>
    <property type="match status" value="1"/>
</dbReference>
<dbReference type="GO" id="GO:0016779">
    <property type="term" value="F:nucleotidyltransferase activity"/>
    <property type="evidence" value="ECO:0007669"/>
    <property type="project" value="InterPro"/>
</dbReference>
<name>X1KR19_9ZZZZ</name>
<dbReference type="Pfam" id="PF01050">
    <property type="entry name" value="MannoseP_isomer"/>
    <property type="match status" value="1"/>
</dbReference>
<organism evidence="2">
    <name type="scientific">marine sediment metagenome</name>
    <dbReference type="NCBI Taxonomy" id="412755"/>
    <lineage>
        <taxon>unclassified sequences</taxon>
        <taxon>metagenomes</taxon>
        <taxon>ecological metagenomes</taxon>
    </lineage>
</organism>
<gene>
    <name evidence="2" type="ORF">S06H3_08548</name>
</gene>
<dbReference type="EMBL" id="BARV01003622">
    <property type="protein sequence ID" value="GAI09517.1"/>
    <property type="molecule type" value="Genomic_DNA"/>
</dbReference>
<dbReference type="GO" id="GO:0005976">
    <property type="term" value="P:polysaccharide metabolic process"/>
    <property type="evidence" value="ECO:0007669"/>
    <property type="project" value="InterPro"/>
</dbReference>
<sequence>MEDKLPRKTEKPWGFELLFAQTPKYAGKLIFVRKGHRLSLQYHEKKDETMYFYQGKALMEIEGSDGQLVPNTFEPGQCIRIPPRTKHRLKAIEDTTFFEVSTPELEDVVRLEDDYGRVK</sequence>
<protein>
    <recommendedName>
        <fullName evidence="1">Mannose-6-phosphate isomerase type II C-terminal domain-containing protein</fullName>
    </recommendedName>
</protein>
<accession>X1KR19</accession>
<feature type="domain" description="Mannose-6-phosphate isomerase type II C-terminal" evidence="1">
    <location>
        <begin position="6"/>
        <end position="95"/>
    </location>
</feature>
<proteinExistence type="predicted"/>
<comment type="caution">
    <text evidence="2">The sequence shown here is derived from an EMBL/GenBank/DDBJ whole genome shotgun (WGS) entry which is preliminary data.</text>
</comment>
<dbReference type="AlphaFoldDB" id="X1KR19"/>
<reference evidence="2" key="1">
    <citation type="journal article" date="2014" name="Front. Microbiol.">
        <title>High frequency of phylogenetically diverse reductive dehalogenase-homologous genes in deep subseafloor sedimentary metagenomes.</title>
        <authorList>
            <person name="Kawai M."/>
            <person name="Futagami T."/>
            <person name="Toyoda A."/>
            <person name="Takaki Y."/>
            <person name="Nishi S."/>
            <person name="Hori S."/>
            <person name="Arai W."/>
            <person name="Tsubouchi T."/>
            <person name="Morono Y."/>
            <person name="Uchiyama I."/>
            <person name="Ito T."/>
            <person name="Fujiyama A."/>
            <person name="Inagaki F."/>
            <person name="Takami H."/>
        </authorList>
    </citation>
    <scope>NUCLEOTIDE SEQUENCE</scope>
    <source>
        <strain evidence="2">Expedition CK06-06</strain>
    </source>
</reference>
<dbReference type="InterPro" id="IPR014710">
    <property type="entry name" value="RmlC-like_jellyroll"/>
</dbReference>
<dbReference type="SUPFAM" id="SSF51182">
    <property type="entry name" value="RmlC-like cupins"/>
    <property type="match status" value="1"/>
</dbReference>